<gene>
    <name evidence="1" type="ORF">METZ01_LOCUS183664</name>
</gene>
<evidence type="ECO:0000313" key="1">
    <source>
        <dbReference type="EMBL" id="SVB30810.1"/>
    </source>
</evidence>
<proteinExistence type="predicted"/>
<accession>A0A382CXC0</accession>
<dbReference type="AlphaFoldDB" id="A0A382CXC0"/>
<sequence length="59" mass="6729">MPLVNVVTTIINQDVLNTVQKCILAFISDNNYGRRLRRQIIHYPSPFVFCTVGYITSQG</sequence>
<reference evidence="1" key="1">
    <citation type="submission" date="2018-05" db="EMBL/GenBank/DDBJ databases">
        <authorList>
            <person name="Lanie J.A."/>
            <person name="Ng W.-L."/>
            <person name="Kazmierczak K.M."/>
            <person name="Andrzejewski T.M."/>
            <person name="Davidsen T.M."/>
            <person name="Wayne K.J."/>
            <person name="Tettelin H."/>
            <person name="Glass J.I."/>
            <person name="Rusch D."/>
            <person name="Podicherti R."/>
            <person name="Tsui H.-C.T."/>
            <person name="Winkler M.E."/>
        </authorList>
    </citation>
    <scope>NUCLEOTIDE SEQUENCE</scope>
</reference>
<protein>
    <submittedName>
        <fullName evidence="1">Uncharacterized protein</fullName>
    </submittedName>
</protein>
<organism evidence="1">
    <name type="scientific">marine metagenome</name>
    <dbReference type="NCBI Taxonomy" id="408172"/>
    <lineage>
        <taxon>unclassified sequences</taxon>
        <taxon>metagenomes</taxon>
        <taxon>ecological metagenomes</taxon>
    </lineage>
</organism>
<dbReference type="EMBL" id="UINC01036595">
    <property type="protein sequence ID" value="SVB30810.1"/>
    <property type="molecule type" value="Genomic_DNA"/>
</dbReference>
<name>A0A382CXC0_9ZZZZ</name>